<dbReference type="SUPFAM" id="SSF51735">
    <property type="entry name" value="NAD(P)-binding Rossmann-fold domains"/>
    <property type="match status" value="1"/>
</dbReference>
<dbReference type="Proteomes" id="UP001595839">
    <property type="component" value="Unassembled WGS sequence"/>
</dbReference>
<dbReference type="PANTHER" id="PTHR43658:SF8">
    <property type="entry name" value="17-BETA-HYDROXYSTEROID DEHYDROGENASE 14-RELATED"/>
    <property type="match status" value="1"/>
</dbReference>
<gene>
    <name evidence="2" type="ORF">ACFPIH_53400</name>
</gene>
<sequence>MVTRAASGMGLFISRRLTGQGHRVAMFDVQGDAVRKVAKHVSASGGSVLASEVDVTDREAVEKALSTVREEFARSRS</sequence>
<dbReference type="PANTHER" id="PTHR43658">
    <property type="entry name" value="SHORT-CHAIN DEHYDROGENASE/REDUCTASE"/>
    <property type="match status" value="1"/>
</dbReference>
<dbReference type="Gene3D" id="3.40.50.720">
    <property type="entry name" value="NAD(P)-binding Rossmann-like Domain"/>
    <property type="match status" value="1"/>
</dbReference>
<evidence type="ECO:0000313" key="2">
    <source>
        <dbReference type="EMBL" id="MFC4508099.1"/>
    </source>
</evidence>
<evidence type="ECO:0000256" key="1">
    <source>
        <dbReference type="ARBA" id="ARBA00023002"/>
    </source>
</evidence>
<dbReference type="RefSeq" id="WP_381187141.1">
    <property type="nucleotide sequence ID" value="NZ_JBHSFK010000067.1"/>
</dbReference>
<name>A0ABV9B7F5_9ACTN</name>
<dbReference type="EMBL" id="JBHSFK010000067">
    <property type="protein sequence ID" value="MFC4508099.1"/>
    <property type="molecule type" value="Genomic_DNA"/>
</dbReference>
<evidence type="ECO:0000313" key="3">
    <source>
        <dbReference type="Proteomes" id="UP001595839"/>
    </source>
</evidence>
<dbReference type="Pfam" id="PF00106">
    <property type="entry name" value="adh_short"/>
    <property type="match status" value="1"/>
</dbReference>
<comment type="caution">
    <text evidence="2">The sequence shown here is derived from an EMBL/GenBank/DDBJ whole genome shotgun (WGS) entry which is preliminary data.</text>
</comment>
<protein>
    <submittedName>
        <fullName evidence="2">SDR family NAD(P)-dependent oxidoreductase</fullName>
    </submittedName>
</protein>
<dbReference type="InterPro" id="IPR036291">
    <property type="entry name" value="NAD(P)-bd_dom_sf"/>
</dbReference>
<proteinExistence type="predicted"/>
<keyword evidence="3" id="KW-1185">Reference proteome</keyword>
<keyword evidence="1" id="KW-0560">Oxidoreductase</keyword>
<reference evidence="3" key="1">
    <citation type="journal article" date="2019" name="Int. J. Syst. Evol. Microbiol.">
        <title>The Global Catalogue of Microorganisms (GCM) 10K type strain sequencing project: providing services to taxonomists for standard genome sequencing and annotation.</title>
        <authorList>
            <consortium name="The Broad Institute Genomics Platform"/>
            <consortium name="The Broad Institute Genome Sequencing Center for Infectious Disease"/>
            <person name="Wu L."/>
            <person name="Ma J."/>
        </authorList>
    </citation>
    <scope>NUCLEOTIDE SEQUENCE [LARGE SCALE GENOMIC DNA]</scope>
    <source>
        <strain evidence="3">CGMCC 4.7177</strain>
    </source>
</reference>
<dbReference type="InterPro" id="IPR002347">
    <property type="entry name" value="SDR_fam"/>
</dbReference>
<organism evidence="2 3">
    <name type="scientific">Streptomyces vulcanius</name>
    <dbReference type="NCBI Taxonomy" id="1441876"/>
    <lineage>
        <taxon>Bacteria</taxon>
        <taxon>Bacillati</taxon>
        <taxon>Actinomycetota</taxon>
        <taxon>Actinomycetes</taxon>
        <taxon>Kitasatosporales</taxon>
        <taxon>Streptomycetaceae</taxon>
        <taxon>Streptomyces</taxon>
    </lineage>
</organism>
<accession>A0ABV9B7F5</accession>